<keyword evidence="3" id="KW-0288">FMN</keyword>
<keyword evidence="5" id="KW-0560">Oxidoreductase</keyword>
<evidence type="ECO:0000256" key="5">
    <source>
        <dbReference type="ARBA" id="ARBA00023002"/>
    </source>
</evidence>
<keyword evidence="2" id="KW-0285">Flavoprotein</keyword>
<feature type="domain" description="NADH:flavin oxidoreductase/NADH oxidase N-terminal" evidence="6">
    <location>
        <begin position="4"/>
        <end position="335"/>
    </location>
</feature>
<comment type="cofactor">
    <cofactor evidence="1">
        <name>FMN</name>
        <dbReference type="ChEBI" id="CHEBI:58210"/>
    </cofactor>
</comment>
<dbReference type="Gene3D" id="3.20.20.70">
    <property type="entry name" value="Aldolase class I"/>
    <property type="match status" value="1"/>
</dbReference>
<reference evidence="7" key="2">
    <citation type="journal article" date="2022" name="Sci. Rep.">
        <title>In silico prediction of the enzymes involved in the degradation of the herbicide molinate by Gulosibacter molinativorax ON4T.</title>
        <authorList>
            <person name="Lopes A.R."/>
            <person name="Bunin E."/>
            <person name="Viana A.T."/>
            <person name="Froufe H."/>
            <person name="Munoz-Merida A."/>
            <person name="Pinho D."/>
            <person name="Figueiredo J."/>
            <person name="Barroso C."/>
            <person name="Vaz-Moreira I."/>
            <person name="Bellanger X."/>
            <person name="Egas C."/>
            <person name="Nunes O.C."/>
        </authorList>
    </citation>
    <scope>NUCLEOTIDE SEQUENCE</scope>
    <source>
        <strain evidence="7">ON4</strain>
    </source>
</reference>
<dbReference type="Pfam" id="PF00724">
    <property type="entry name" value="Oxidored_FMN"/>
    <property type="match status" value="1"/>
</dbReference>
<name>A0ABT7C7E5_9MICO</name>
<reference evidence="7" key="1">
    <citation type="submission" date="2018-03" db="EMBL/GenBank/DDBJ databases">
        <authorList>
            <person name="Nunes O.C."/>
            <person name="Lopes A.R."/>
            <person name="Froufe H."/>
            <person name="Munoz-Merida A."/>
            <person name="Barroso C."/>
            <person name="Egas C."/>
        </authorList>
    </citation>
    <scope>NUCLEOTIDE SEQUENCE</scope>
    <source>
        <strain evidence="7">ON4</strain>
    </source>
</reference>
<keyword evidence="4" id="KW-0521">NADP</keyword>
<dbReference type="PANTHER" id="PTHR43303">
    <property type="entry name" value="NADPH DEHYDROGENASE C23G7.10C-RELATED"/>
    <property type="match status" value="1"/>
</dbReference>
<sequence length="357" mass="37944">MASKLFSPITLRQTEIRNRLWVSPMCQYSATARDGMPTDWHLGHYAGMARGGAGLVIVEATGVVPEGRISPECLGLWNDAQRDALGRVVELVHAAGAKIAVQLGHAGRKASTYAWLPGAVEGTVPESEGGWATVAPSARAFGDLAEPREMTQTDIDAAVTAFVSASTRAVEAGFDAVEIHGAHGYLGHQFLSPLSNLRTDEYGGDLWGRSRFLREVVAGVRDAHPVLPVLVRLSATDWVEGGLTAEDVTQVAGWLQDAGADLIDVSSGGNVERAQIPVGAGYQAPLAAKVKDSGAPVAAVGMITSAQQAETLLRLGSVDAVCVAREWLRNPYLGLHWAKELRGDLDAIRPAQLWRAF</sequence>
<evidence type="ECO:0000313" key="7">
    <source>
        <dbReference type="EMBL" id="MDJ1371125.1"/>
    </source>
</evidence>
<gene>
    <name evidence="7" type="ORF">C7K25_07060</name>
</gene>
<dbReference type="RefSeq" id="WP_026936679.1">
    <property type="nucleotide sequence ID" value="NZ_CP028426.1"/>
</dbReference>
<evidence type="ECO:0000256" key="3">
    <source>
        <dbReference type="ARBA" id="ARBA00022643"/>
    </source>
</evidence>
<evidence type="ECO:0000313" key="8">
    <source>
        <dbReference type="Proteomes" id="UP001170379"/>
    </source>
</evidence>
<evidence type="ECO:0000256" key="2">
    <source>
        <dbReference type="ARBA" id="ARBA00022630"/>
    </source>
</evidence>
<protein>
    <submittedName>
        <fullName evidence="7">NADH:flavin oxidoreductase/NADH oxidase</fullName>
    </submittedName>
</protein>
<comment type="caution">
    <text evidence="7">The sequence shown here is derived from an EMBL/GenBank/DDBJ whole genome shotgun (WGS) entry which is preliminary data.</text>
</comment>
<dbReference type="SUPFAM" id="SSF51395">
    <property type="entry name" value="FMN-linked oxidoreductases"/>
    <property type="match status" value="1"/>
</dbReference>
<dbReference type="Proteomes" id="UP001170379">
    <property type="component" value="Unassembled WGS sequence"/>
</dbReference>
<accession>A0ABT7C7E5</accession>
<dbReference type="InterPro" id="IPR013785">
    <property type="entry name" value="Aldolase_TIM"/>
</dbReference>
<keyword evidence="8" id="KW-1185">Reference proteome</keyword>
<dbReference type="InterPro" id="IPR044152">
    <property type="entry name" value="YqjM-like"/>
</dbReference>
<evidence type="ECO:0000256" key="4">
    <source>
        <dbReference type="ARBA" id="ARBA00022857"/>
    </source>
</evidence>
<dbReference type="InterPro" id="IPR001155">
    <property type="entry name" value="OxRdtase_FMN_N"/>
</dbReference>
<evidence type="ECO:0000256" key="1">
    <source>
        <dbReference type="ARBA" id="ARBA00001917"/>
    </source>
</evidence>
<dbReference type="PANTHER" id="PTHR43303:SF4">
    <property type="entry name" value="NADPH DEHYDROGENASE C23G7.10C-RELATED"/>
    <property type="match status" value="1"/>
</dbReference>
<dbReference type="EMBL" id="PXVD01000009">
    <property type="protein sequence ID" value="MDJ1371125.1"/>
    <property type="molecule type" value="Genomic_DNA"/>
</dbReference>
<organism evidence="7 8">
    <name type="scientific">Gulosibacter molinativorax</name>
    <dbReference type="NCBI Taxonomy" id="256821"/>
    <lineage>
        <taxon>Bacteria</taxon>
        <taxon>Bacillati</taxon>
        <taxon>Actinomycetota</taxon>
        <taxon>Actinomycetes</taxon>
        <taxon>Micrococcales</taxon>
        <taxon>Microbacteriaceae</taxon>
        <taxon>Gulosibacter</taxon>
    </lineage>
</organism>
<dbReference type="CDD" id="cd02932">
    <property type="entry name" value="OYE_YqiM_FMN"/>
    <property type="match status" value="1"/>
</dbReference>
<evidence type="ECO:0000259" key="6">
    <source>
        <dbReference type="Pfam" id="PF00724"/>
    </source>
</evidence>
<proteinExistence type="predicted"/>